<gene>
    <name evidence="1" type="ORF">I5E68_09690</name>
</gene>
<keyword evidence="2" id="KW-1185">Reference proteome</keyword>
<dbReference type="Proteomes" id="UP000617634">
    <property type="component" value="Unassembled WGS sequence"/>
</dbReference>
<proteinExistence type="predicted"/>
<protein>
    <submittedName>
        <fullName evidence="1">Uncharacterized protein</fullName>
    </submittedName>
</protein>
<dbReference type="RefSeq" id="WP_197163265.1">
    <property type="nucleotide sequence ID" value="NZ_JADZGI010000001.1"/>
</dbReference>
<name>A0A931HBY8_9SPHN</name>
<organism evidence="1 2">
    <name type="scientific">Novosphingobium aureum</name>
    <dbReference type="NCBI Taxonomy" id="2792964"/>
    <lineage>
        <taxon>Bacteria</taxon>
        <taxon>Pseudomonadati</taxon>
        <taxon>Pseudomonadota</taxon>
        <taxon>Alphaproteobacteria</taxon>
        <taxon>Sphingomonadales</taxon>
        <taxon>Sphingomonadaceae</taxon>
        <taxon>Novosphingobium</taxon>
    </lineage>
</organism>
<dbReference type="EMBL" id="JADZGI010000001">
    <property type="protein sequence ID" value="MBH0113217.1"/>
    <property type="molecule type" value="Genomic_DNA"/>
</dbReference>
<accession>A0A931HBY8</accession>
<sequence length="96" mass="10609">MIKVHYNPAEIYGDEALAENEWLEDDGVHTAGFRRVYVTVDGDFAGTMSFSTEGDKDGGYAMCYGQKDQILGVPEAGETAAAEFIASRYRKRFGSR</sequence>
<evidence type="ECO:0000313" key="1">
    <source>
        <dbReference type="EMBL" id="MBH0113217.1"/>
    </source>
</evidence>
<comment type="caution">
    <text evidence="1">The sequence shown here is derived from an EMBL/GenBank/DDBJ whole genome shotgun (WGS) entry which is preliminary data.</text>
</comment>
<dbReference type="AlphaFoldDB" id="A0A931HBY8"/>
<evidence type="ECO:0000313" key="2">
    <source>
        <dbReference type="Proteomes" id="UP000617634"/>
    </source>
</evidence>
<reference evidence="1" key="1">
    <citation type="submission" date="2020-11" db="EMBL/GenBank/DDBJ databases">
        <title>Novosphingobium aureum sp. nov., a marine bacterium isolated from sediment of a salt flat.</title>
        <authorList>
            <person name="Yoo Y."/>
            <person name="Kim J.-J."/>
        </authorList>
    </citation>
    <scope>NUCLEOTIDE SEQUENCE</scope>
    <source>
        <strain evidence="1">YJ-S2-02</strain>
    </source>
</reference>